<proteinExistence type="inferred from homology"/>
<evidence type="ECO:0000313" key="12">
    <source>
        <dbReference type="EMBL" id="KAA0162652.1"/>
    </source>
</evidence>
<keyword evidence="2 7" id="KW-0378">Hydrolase</keyword>
<keyword evidence="4 7" id="KW-0067">ATP-binding</keyword>
<dbReference type="Proteomes" id="UP000325113">
    <property type="component" value="Unassembled WGS sequence"/>
</dbReference>
<dbReference type="SUPFAM" id="SSF52540">
    <property type="entry name" value="P-loop containing nucleoside triphosphate hydrolases"/>
    <property type="match status" value="1"/>
</dbReference>
<feature type="compositionally biased region" description="Basic and acidic residues" evidence="8">
    <location>
        <begin position="36"/>
        <end position="49"/>
    </location>
</feature>
<feature type="region of interest" description="Disordered" evidence="8">
    <location>
        <begin position="677"/>
        <end position="702"/>
    </location>
</feature>
<dbReference type="GO" id="GO:0003723">
    <property type="term" value="F:RNA binding"/>
    <property type="evidence" value="ECO:0007669"/>
    <property type="project" value="UniProtKB-UniRule"/>
</dbReference>
<reference evidence="12 13" key="1">
    <citation type="submission" date="2019-07" db="EMBL/GenBank/DDBJ databases">
        <title>Genomes of Cafeteria roenbergensis.</title>
        <authorList>
            <person name="Fischer M.G."/>
            <person name="Hackl T."/>
            <person name="Roman M."/>
        </authorList>
    </citation>
    <scope>NUCLEOTIDE SEQUENCE [LARGE SCALE GENOMIC DNA]</scope>
    <source>
        <strain evidence="12 13">Cflag</strain>
    </source>
</reference>
<dbReference type="EMBL" id="VLTM01000026">
    <property type="protein sequence ID" value="KAA0162652.1"/>
    <property type="molecule type" value="Genomic_DNA"/>
</dbReference>
<feature type="compositionally biased region" description="Basic and acidic residues" evidence="8">
    <location>
        <begin position="154"/>
        <end position="164"/>
    </location>
</feature>
<comment type="catalytic activity">
    <reaction evidence="7">
        <text>ATP + H2O = ADP + phosphate + H(+)</text>
        <dbReference type="Rhea" id="RHEA:13065"/>
        <dbReference type="ChEBI" id="CHEBI:15377"/>
        <dbReference type="ChEBI" id="CHEBI:15378"/>
        <dbReference type="ChEBI" id="CHEBI:30616"/>
        <dbReference type="ChEBI" id="CHEBI:43474"/>
        <dbReference type="ChEBI" id="CHEBI:456216"/>
        <dbReference type="EC" id="3.6.4.13"/>
    </reaction>
</comment>
<organism evidence="12 13">
    <name type="scientific">Cafeteria roenbergensis</name>
    <name type="common">Marine flagellate</name>
    <dbReference type="NCBI Taxonomy" id="33653"/>
    <lineage>
        <taxon>Eukaryota</taxon>
        <taxon>Sar</taxon>
        <taxon>Stramenopiles</taxon>
        <taxon>Bigyra</taxon>
        <taxon>Opalozoa</taxon>
        <taxon>Bicosoecida</taxon>
        <taxon>Cafeteriaceae</taxon>
        <taxon>Cafeteria</taxon>
    </lineage>
</organism>
<comment type="similarity">
    <text evidence="7">Belongs to the DEAD box helicase family.</text>
</comment>
<feature type="region of interest" description="Disordered" evidence="8">
    <location>
        <begin position="380"/>
        <end position="412"/>
    </location>
</feature>
<dbReference type="PANTHER" id="PTHR24031">
    <property type="entry name" value="RNA HELICASE"/>
    <property type="match status" value="1"/>
</dbReference>
<evidence type="ECO:0000256" key="2">
    <source>
        <dbReference type="ARBA" id="ARBA00022801"/>
    </source>
</evidence>
<dbReference type="GO" id="GO:0016787">
    <property type="term" value="F:hydrolase activity"/>
    <property type="evidence" value="ECO:0007669"/>
    <property type="project" value="UniProtKB-KW"/>
</dbReference>
<dbReference type="GO" id="GO:0005524">
    <property type="term" value="F:ATP binding"/>
    <property type="evidence" value="ECO:0007669"/>
    <property type="project" value="UniProtKB-UniRule"/>
</dbReference>
<dbReference type="Pfam" id="PF00271">
    <property type="entry name" value="Helicase_C"/>
    <property type="match status" value="1"/>
</dbReference>
<dbReference type="CDD" id="cd18787">
    <property type="entry name" value="SF2_C_DEAD"/>
    <property type="match status" value="1"/>
</dbReference>
<feature type="region of interest" description="Disordered" evidence="8">
    <location>
        <begin position="36"/>
        <end position="172"/>
    </location>
</feature>
<dbReference type="InterPro" id="IPR011545">
    <property type="entry name" value="DEAD/DEAH_box_helicase_dom"/>
</dbReference>
<name>A0A5A8DAQ2_CAFRO</name>
<comment type="caution">
    <text evidence="12">The sequence shown here is derived from an EMBL/GenBank/DDBJ whole genome shotgun (WGS) entry which is preliminary data.</text>
</comment>
<evidence type="ECO:0000259" key="10">
    <source>
        <dbReference type="PROSITE" id="PS51194"/>
    </source>
</evidence>
<dbReference type="InterPro" id="IPR044742">
    <property type="entry name" value="DEAD/DEAH_RhlB"/>
</dbReference>
<feature type="short sequence motif" description="Q motif" evidence="6">
    <location>
        <begin position="178"/>
        <end position="206"/>
    </location>
</feature>
<dbReference type="Pfam" id="PF00270">
    <property type="entry name" value="DEAD"/>
    <property type="match status" value="1"/>
</dbReference>
<feature type="domain" description="Helicase C-terminal" evidence="10">
    <location>
        <begin position="507"/>
        <end position="694"/>
    </location>
</feature>
<dbReference type="PROSITE" id="PS51195">
    <property type="entry name" value="Q_MOTIF"/>
    <property type="match status" value="1"/>
</dbReference>
<evidence type="ECO:0000256" key="1">
    <source>
        <dbReference type="ARBA" id="ARBA00022741"/>
    </source>
</evidence>
<dbReference type="SMART" id="SM00487">
    <property type="entry name" value="DEXDc"/>
    <property type="match status" value="1"/>
</dbReference>
<evidence type="ECO:0000259" key="9">
    <source>
        <dbReference type="PROSITE" id="PS51192"/>
    </source>
</evidence>
<evidence type="ECO:0000256" key="8">
    <source>
        <dbReference type="SAM" id="MobiDB-lite"/>
    </source>
</evidence>
<dbReference type="PROSITE" id="PS51192">
    <property type="entry name" value="HELICASE_ATP_BIND_1"/>
    <property type="match status" value="1"/>
</dbReference>
<evidence type="ECO:0000259" key="11">
    <source>
        <dbReference type="PROSITE" id="PS51195"/>
    </source>
</evidence>
<evidence type="ECO:0000256" key="6">
    <source>
        <dbReference type="PROSITE-ProRule" id="PRU00552"/>
    </source>
</evidence>
<feature type="compositionally biased region" description="Low complexity" evidence="8">
    <location>
        <begin position="105"/>
        <end position="153"/>
    </location>
</feature>
<comment type="function">
    <text evidence="7">RNA helicase.</text>
</comment>
<dbReference type="InterPro" id="IPR014014">
    <property type="entry name" value="RNA_helicase_DEAD_Q_motif"/>
</dbReference>
<feature type="domain" description="DEAD-box RNA helicase Q" evidence="11">
    <location>
        <begin position="178"/>
        <end position="206"/>
    </location>
</feature>
<evidence type="ECO:0000313" key="13">
    <source>
        <dbReference type="Proteomes" id="UP000325113"/>
    </source>
</evidence>
<dbReference type="EC" id="3.6.4.13" evidence="7"/>
<dbReference type="AlphaFoldDB" id="A0A5A8DAQ2"/>
<evidence type="ECO:0000256" key="4">
    <source>
        <dbReference type="ARBA" id="ARBA00022840"/>
    </source>
</evidence>
<dbReference type="SMART" id="SM00490">
    <property type="entry name" value="HELICc"/>
    <property type="match status" value="1"/>
</dbReference>
<sequence length="702" mass="72231">MTPQLARRRLRESLSAQADATMKLFPRMSREEATARVKAAFDDPSRSEWDAGLADAAESAQPLLALLRGNGPGEEPQQSAGPREASSPRREPSAQAPGTARGLWAAVSSPASADRPSRPASPRSPGSGQREGSSAWSAPADRAASPSRGGAARTRAEQPVRDEPEASAPPGRFLAETSTFASAGLGRRLQRRLSTLGFRRPSVVQARALPVALAGRHAVIHAETGSGKTLAFALPLLQRLEGLSTDGTGPLGLVLVPSPELCEQVAAVLAVLDPGCKPQALHGSTSREAQLALARGGGESRVLVATPQSLLKVLGMPVKGAIALLSHVRVVAVDEADFLLSSLRGPVERCLWMAGQPSRADRQARSALAAAAIDAGKPIAELPPPIPRGARPRPVGEPGSATGGSANWAGGRLPRLGRDSSAQFLFAAATLSDTTHRAVGEWFRRHFEGAEVVRTAGAHRAVVGAELSTVVVDSAAAVSAARSAALARGADDEEVSASMATAAQEARLAAVAKAIRGDAASSADGGGGITLVFVNSQAQAEATTAWLQERLVPAAGAAAASGWGDAVRVEALHQALPKDLRRDVAAELVAAPEEAAGAGAGVSRRSQQPLVLVATDLAARGLDSRSVRHVVNAWLPCDAATFLHRAGRTARAGESGRVTTVVVDKEAGRAAAMLREAAQGGTDTDAPRSYGGGMAGALSRRR</sequence>
<comment type="domain">
    <text evidence="7">The Q motif is unique to and characteristic of the DEAD box family of RNA helicases and controls ATP binding and hydrolysis.</text>
</comment>
<feature type="domain" description="Helicase ATP-binding" evidence="9">
    <location>
        <begin position="209"/>
        <end position="449"/>
    </location>
</feature>
<dbReference type="Gene3D" id="3.40.50.300">
    <property type="entry name" value="P-loop containing nucleotide triphosphate hydrolases"/>
    <property type="match status" value="2"/>
</dbReference>
<evidence type="ECO:0000256" key="7">
    <source>
        <dbReference type="RuleBase" id="RU365068"/>
    </source>
</evidence>
<accession>A0A5A8DAQ2</accession>
<dbReference type="InterPro" id="IPR001650">
    <property type="entry name" value="Helicase_C-like"/>
</dbReference>
<dbReference type="PROSITE" id="PS51194">
    <property type="entry name" value="HELICASE_CTER"/>
    <property type="match status" value="1"/>
</dbReference>
<evidence type="ECO:0000256" key="5">
    <source>
        <dbReference type="ARBA" id="ARBA00022884"/>
    </source>
</evidence>
<dbReference type="CDD" id="cd00268">
    <property type="entry name" value="DEADc"/>
    <property type="match status" value="1"/>
</dbReference>
<gene>
    <name evidence="12" type="ORF">FNF31_03180</name>
</gene>
<evidence type="ECO:0000256" key="3">
    <source>
        <dbReference type="ARBA" id="ARBA00022806"/>
    </source>
</evidence>
<dbReference type="InterPro" id="IPR027417">
    <property type="entry name" value="P-loop_NTPase"/>
</dbReference>
<keyword evidence="5 7" id="KW-0694">RNA-binding</keyword>
<keyword evidence="1 7" id="KW-0547">Nucleotide-binding</keyword>
<dbReference type="GO" id="GO:0003724">
    <property type="term" value="F:RNA helicase activity"/>
    <property type="evidence" value="ECO:0007669"/>
    <property type="project" value="UniProtKB-EC"/>
</dbReference>
<keyword evidence="3 7" id="KW-0347">Helicase</keyword>
<dbReference type="InterPro" id="IPR014001">
    <property type="entry name" value="Helicase_ATP-bd"/>
</dbReference>
<protein>
    <recommendedName>
        <fullName evidence="7">ATP-dependent RNA helicase</fullName>
        <ecNumber evidence="7">3.6.4.13</ecNumber>
    </recommendedName>
</protein>